<evidence type="ECO:0000256" key="2">
    <source>
        <dbReference type="ARBA" id="ARBA00022801"/>
    </source>
</evidence>
<evidence type="ECO:0000259" key="6">
    <source>
        <dbReference type="PROSITE" id="PS51746"/>
    </source>
</evidence>
<dbReference type="Gene3D" id="3.60.40.10">
    <property type="entry name" value="PPM-type phosphatase domain"/>
    <property type="match status" value="1"/>
</dbReference>
<feature type="region of interest" description="Disordered" evidence="5">
    <location>
        <begin position="13"/>
        <end position="39"/>
    </location>
</feature>
<comment type="similarity">
    <text evidence="4">Belongs to the PP2C family.</text>
</comment>
<sequence length="530" mass="59445">MLGRFKDATLNAMGKKNEKTGIEKDESQRTRQGTDKKPEKYINGRPYFLGLSADEVQSSIDFAIRPILKPRKIHDMPLFAGYAECLNGGKSDFNEDNSYACEMCIRSQLASRNKERSASVGSPVAMSHPQHDHNGSIRHPGAVASCSKEYHGAVNCNSNLDWIDEPKKEVASWDVSVEGVYFGMFDGHAGYQTSLIASRTLHGLLQEELNQLFDILAAEKNTKCVKKYPDMNTEDLIVGALEESFQRMDHQLKTDGERYNIRGGCTALVALFVNGKLYVANAGDSRAVLCHGESVRPVSRDLRPDTETEKLRINLKGSTNPGLLRDEFSCLEFQRRVIRTDIGTQMLCRKPGRKGWCYKIIEEEDLRYPLVVGTGKGVRLMGTIGVSRSLGDHDLYIYDSDIWIKPFLSSLPEVQVVDLRGETFSEKDVLIMGTDGLWDVTSNENAALIVRSEISQSAIHDKHKYIIAAQELVSQARGRFTGQGWKKTHSDDRGSFDDISTFVVPLKPYMDKWENRDQISINSIESTLRS</sequence>
<dbReference type="InterPro" id="IPR015655">
    <property type="entry name" value="PP2C"/>
</dbReference>
<evidence type="ECO:0000256" key="3">
    <source>
        <dbReference type="ARBA" id="ARBA00022912"/>
    </source>
</evidence>
<keyword evidence="2 4" id="KW-0378">Hydrolase</keyword>
<name>A0ABY7FWM7_MYAAR</name>
<dbReference type="PANTHER" id="PTHR13832:SF354">
    <property type="entry name" value="GM14138P"/>
    <property type="match status" value="1"/>
</dbReference>
<evidence type="ECO:0000313" key="7">
    <source>
        <dbReference type="EMBL" id="WAR26587.1"/>
    </source>
</evidence>
<dbReference type="Proteomes" id="UP001164746">
    <property type="component" value="Chromosome 14"/>
</dbReference>
<dbReference type="PROSITE" id="PS01032">
    <property type="entry name" value="PPM_1"/>
    <property type="match status" value="1"/>
</dbReference>
<feature type="domain" description="PPM-type phosphatase" evidence="6">
    <location>
        <begin position="153"/>
        <end position="506"/>
    </location>
</feature>
<dbReference type="SMART" id="SM00332">
    <property type="entry name" value="PP2Cc"/>
    <property type="match status" value="1"/>
</dbReference>
<organism evidence="7 8">
    <name type="scientific">Mya arenaria</name>
    <name type="common">Soft-shell clam</name>
    <dbReference type="NCBI Taxonomy" id="6604"/>
    <lineage>
        <taxon>Eukaryota</taxon>
        <taxon>Metazoa</taxon>
        <taxon>Spiralia</taxon>
        <taxon>Lophotrochozoa</taxon>
        <taxon>Mollusca</taxon>
        <taxon>Bivalvia</taxon>
        <taxon>Autobranchia</taxon>
        <taxon>Heteroconchia</taxon>
        <taxon>Euheterodonta</taxon>
        <taxon>Imparidentia</taxon>
        <taxon>Neoheterodontei</taxon>
        <taxon>Myida</taxon>
        <taxon>Myoidea</taxon>
        <taxon>Myidae</taxon>
        <taxon>Mya</taxon>
    </lineage>
</organism>
<dbReference type="SUPFAM" id="SSF81606">
    <property type="entry name" value="PP2C-like"/>
    <property type="match status" value="1"/>
</dbReference>
<dbReference type="PANTHER" id="PTHR13832">
    <property type="entry name" value="PROTEIN PHOSPHATASE 2C"/>
    <property type="match status" value="1"/>
</dbReference>
<keyword evidence="8" id="KW-1185">Reference proteome</keyword>
<evidence type="ECO:0000256" key="5">
    <source>
        <dbReference type="SAM" id="MobiDB-lite"/>
    </source>
</evidence>
<keyword evidence="3 4" id="KW-0904">Protein phosphatase</keyword>
<evidence type="ECO:0000313" key="8">
    <source>
        <dbReference type="Proteomes" id="UP001164746"/>
    </source>
</evidence>
<gene>
    <name evidence="7" type="ORF">MAR_012291</name>
</gene>
<feature type="compositionally biased region" description="Basic and acidic residues" evidence="5">
    <location>
        <begin position="15"/>
        <end position="39"/>
    </location>
</feature>
<reference evidence="7" key="1">
    <citation type="submission" date="2022-11" db="EMBL/GenBank/DDBJ databases">
        <title>Centuries of genome instability and evolution in soft-shell clam transmissible cancer (bioRxiv).</title>
        <authorList>
            <person name="Hart S.F.M."/>
            <person name="Yonemitsu M.A."/>
            <person name="Giersch R.M."/>
            <person name="Beal B.F."/>
            <person name="Arriagada G."/>
            <person name="Davis B.W."/>
            <person name="Ostrander E.A."/>
            <person name="Goff S.P."/>
            <person name="Metzger M.J."/>
        </authorList>
    </citation>
    <scope>NUCLEOTIDE SEQUENCE</scope>
    <source>
        <strain evidence="7">MELC-2E11</strain>
        <tissue evidence="7">Siphon/mantle</tissue>
    </source>
</reference>
<protein>
    <submittedName>
        <fullName evidence="7">PPM1H-like protein</fullName>
    </submittedName>
</protein>
<keyword evidence="1" id="KW-0479">Metal-binding</keyword>
<dbReference type="InterPro" id="IPR036457">
    <property type="entry name" value="PPM-type-like_dom_sf"/>
</dbReference>
<dbReference type="CDD" id="cd00143">
    <property type="entry name" value="PP2Cc"/>
    <property type="match status" value="1"/>
</dbReference>
<dbReference type="PROSITE" id="PS51746">
    <property type="entry name" value="PPM_2"/>
    <property type="match status" value="1"/>
</dbReference>
<evidence type="ECO:0000256" key="4">
    <source>
        <dbReference type="RuleBase" id="RU003465"/>
    </source>
</evidence>
<proteinExistence type="inferred from homology"/>
<dbReference type="EMBL" id="CP111025">
    <property type="protein sequence ID" value="WAR26587.1"/>
    <property type="molecule type" value="Genomic_DNA"/>
</dbReference>
<dbReference type="InterPro" id="IPR000222">
    <property type="entry name" value="PP2C_BS"/>
</dbReference>
<accession>A0ABY7FWM7</accession>
<dbReference type="InterPro" id="IPR001932">
    <property type="entry name" value="PPM-type_phosphatase-like_dom"/>
</dbReference>
<dbReference type="Pfam" id="PF00481">
    <property type="entry name" value="PP2C"/>
    <property type="match status" value="2"/>
</dbReference>
<feature type="region of interest" description="Disordered" evidence="5">
    <location>
        <begin position="115"/>
        <end position="135"/>
    </location>
</feature>
<evidence type="ECO:0000256" key="1">
    <source>
        <dbReference type="ARBA" id="ARBA00022723"/>
    </source>
</evidence>